<dbReference type="PATRIC" id="fig|39960.10.peg.1960"/>
<dbReference type="InterPro" id="IPR036390">
    <property type="entry name" value="WH_DNA-bd_sf"/>
</dbReference>
<dbReference type="GO" id="GO:0003677">
    <property type="term" value="F:DNA binding"/>
    <property type="evidence" value="ECO:0007669"/>
    <property type="project" value="UniProtKB-KW"/>
</dbReference>
<evidence type="ECO:0000313" key="7">
    <source>
        <dbReference type="Proteomes" id="UP000027866"/>
    </source>
</evidence>
<sequence length="238" mass="25840">MEPIHDARGAPGDGHFAGLFAGAWLSRQPAAFRQHLIAVGRRAFYGRRYPIGFEGDDDRRILGIVSGSIGCLTSHRQHMPVLGTIIGPGQWFGMGPQLIGSERILSFVAREPSELISLGDTELWRLREAFPDLPQRLAGLAQLQSNHIAGLVAELLVPEADRRIAAVLLRLCEPGSGKDSLPLSQSELGEMANASRASVSRTLRVLAQRGLVEVGYGRIAVEDRAGLEAWFETSRTVA</sequence>
<dbReference type="GO" id="GO:0006355">
    <property type="term" value="P:regulation of DNA-templated transcription"/>
    <property type="evidence" value="ECO:0007669"/>
    <property type="project" value="InterPro"/>
</dbReference>
<keyword evidence="1" id="KW-0805">Transcription regulation</keyword>
<dbReference type="SUPFAM" id="SSF46785">
    <property type="entry name" value="Winged helix' DNA-binding domain"/>
    <property type="match status" value="1"/>
</dbReference>
<feature type="domain" description="HTH crp-type" evidence="5">
    <location>
        <begin position="158"/>
        <end position="225"/>
    </location>
</feature>
<evidence type="ECO:0000313" key="6">
    <source>
        <dbReference type="EMBL" id="KEO98649.1"/>
    </source>
</evidence>
<name>A0A074MZ14_9SPHN</name>
<dbReference type="SMART" id="SM00419">
    <property type="entry name" value="HTH_CRP"/>
    <property type="match status" value="1"/>
</dbReference>
<dbReference type="Gene3D" id="1.10.10.10">
    <property type="entry name" value="Winged helix-like DNA-binding domain superfamily/Winged helix DNA-binding domain"/>
    <property type="match status" value="1"/>
</dbReference>
<dbReference type="RefSeq" id="WP_034900920.1">
    <property type="nucleotide sequence ID" value="NZ_CP017057.1"/>
</dbReference>
<dbReference type="Gene3D" id="2.60.120.10">
    <property type="entry name" value="Jelly Rolls"/>
    <property type="match status" value="1"/>
</dbReference>
<evidence type="ECO:0000259" key="4">
    <source>
        <dbReference type="PROSITE" id="PS50042"/>
    </source>
</evidence>
<dbReference type="InterPro" id="IPR014710">
    <property type="entry name" value="RmlC-like_jellyroll"/>
</dbReference>
<dbReference type="InterPro" id="IPR000595">
    <property type="entry name" value="cNMP-bd_dom"/>
</dbReference>
<keyword evidence="7" id="KW-1185">Reference proteome</keyword>
<dbReference type="InterPro" id="IPR036388">
    <property type="entry name" value="WH-like_DNA-bd_sf"/>
</dbReference>
<dbReference type="PROSITE" id="PS51063">
    <property type="entry name" value="HTH_CRP_2"/>
    <property type="match status" value="1"/>
</dbReference>
<dbReference type="Proteomes" id="UP000027866">
    <property type="component" value="Unassembled WGS sequence"/>
</dbReference>
<evidence type="ECO:0000259" key="5">
    <source>
        <dbReference type="PROSITE" id="PS51063"/>
    </source>
</evidence>
<evidence type="ECO:0000256" key="2">
    <source>
        <dbReference type="ARBA" id="ARBA00023125"/>
    </source>
</evidence>
<keyword evidence="2" id="KW-0238">DNA-binding</keyword>
<dbReference type="EMBL" id="JMIX01000003">
    <property type="protein sequence ID" value="KEO98649.1"/>
    <property type="molecule type" value="Genomic_DNA"/>
</dbReference>
<comment type="caution">
    <text evidence="6">The sequence shown here is derived from an EMBL/GenBank/DDBJ whole genome shotgun (WGS) entry which is preliminary data.</text>
</comment>
<evidence type="ECO:0000256" key="3">
    <source>
        <dbReference type="ARBA" id="ARBA00023163"/>
    </source>
</evidence>
<organism evidence="6 7">
    <name type="scientific">Erythrobacter litoralis</name>
    <dbReference type="NCBI Taxonomy" id="39960"/>
    <lineage>
        <taxon>Bacteria</taxon>
        <taxon>Pseudomonadati</taxon>
        <taxon>Pseudomonadota</taxon>
        <taxon>Alphaproteobacteria</taxon>
        <taxon>Sphingomonadales</taxon>
        <taxon>Erythrobacteraceae</taxon>
        <taxon>Erythrobacter/Porphyrobacter group</taxon>
        <taxon>Erythrobacter</taxon>
    </lineage>
</organism>
<proteinExistence type="predicted"/>
<feature type="domain" description="Cyclic nucleotide-binding" evidence="4">
    <location>
        <begin position="54"/>
        <end position="126"/>
    </location>
</feature>
<gene>
    <name evidence="6" type="ORF">EH32_05975</name>
</gene>
<protein>
    <recommendedName>
        <fullName evidence="8">HTH crp-type domain-containing protein</fullName>
    </recommendedName>
</protein>
<reference evidence="6 7" key="1">
    <citation type="submission" date="2014-04" db="EMBL/GenBank/DDBJ databases">
        <title>A comprehensive comparison of genomes of Erythrobacter spp. Strains.</title>
        <authorList>
            <person name="Zheng Q."/>
        </authorList>
    </citation>
    <scope>NUCLEOTIDE SEQUENCE [LARGE SCALE GENOMIC DNA]</scope>
    <source>
        <strain evidence="6 7">DSM 8509</strain>
    </source>
</reference>
<dbReference type="AlphaFoldDB" id="A0A074MZ14"/>
<accession>A0A074MZ14</accession>
<dbReference type="InterPro" id="IPR012318">
    <property type="entry name" value="HTH_CRP"/>
</dbReference>
<keyword evidence="3" id="KW-0804">Transcription</keyword>
<dbReference type="KEGG" id="elq:Ga0102493_112862"/>
<dbReference type="SUPFAM" id="SSF51206">
    <property type="entry name" value="cAMP-binding domain-like"/>
    <property type="match status" value="1"/>
</dbReference>
<dbReference type="OrthoDB" id="3525895at2"/>
<dbReference type="CDD" id="cd00038">
    <property type="entry name" value="CAP_ED"/>
    <property type="match status" value="1"/>
</dbReference>
<evidence type="ECO:0008006" key="8">
    <source>
        <dbReference type="Google" id="ProtNLM"/>
    </source>
</evidence>
<dbReference type="PROSITE" id="PS50042">
    <property type="entry name" value="CNMP_BINDING_3"/>
    <property type="match status" value="1"/>
</dbReference>
<evidence type="ECO:0000256" key="1">
    <source>
        <dbReference type="ARBA" id="ARBA00023015"/>
    </source>
</evidence>
<dbReference type="InterPro" id="IPR018490">
    <property type="entry name" value="cNMP-bd_dom_sf"/>
</dbReference>
<dbReference type="Pfam" id="PF13545">
    <property type="entry name" value="HTH_Crp_2"/>
    <property type="match status" value="1"/>
</dbReference>